<dbReference type="Proteomes" id="UP000054565">
    <property type="component" value="Unassembled WGS sequence"/>
</dbReference>
<dbReference type="AlphaFoldDB" id="A0A0J6YR08"/>
<sequence>MPVDHMSRDEAQKMRVCSSYVQLWLCAMRQFVVLFQDHQATAVNVYDLNRVRGPHRLAGVAQRLSYDSAEIRQLCCRETNETTARCDVETCAPEQGLEHIFPNGQAGSTPALNHNGEDDVRRYNRPRASQLRNDGAYFFVGHVYGCDQPAAQRPTSFAVTREVIFSFFGHCIRCSGDGQDIMRRWLRRRMIL</sequence>
<proteinExistence type="predicted"/>
<dbReference type="OrthoDB" id="4227485at2759"/>
<organism evidence="1 2">
    <name type="scientific">Coccidioides immitis RMSCC 2394</name>
    <dbReference type="NCBI Taxonomy" id="404692"/>
    <lineage>
        <taxon>Eukaryota</taxon>
        <taxon>Fungi</taxon>
        <taxon>Dikarya</taxon>
        <taxon>Ascomycota</taxon>
        <taxon>Pezizomycotina</taxon>
        <taxon>Eurotiomycetes</taxon>
        <taxon>Eurotiomycetidae</taxon>
        <taxon>Onygenales</taxon>
        <taxon>Onygenaceae</taxon>
        <taxon>Coccidioides</taxon>
    </lineage>
</organism>
<accession>A0A0J6YR08</accession>
<protein>
    <submittedName>
        <fullName evidence="1">Uncharacterized protein</fullName>
    </submittedName>
</protein>
<evidence type="ECO:0000313" key="2">
    <source>
        <dbReference type="Proteomes" id="UP000054565"/>
    </source>
</evidence>
<dbReference type="EMBL" id="DS028101">
    <property type="protein sequence ID" value="KMP10240.1"/>
    <property type="molecule type" value="Genomic_DNA"/>
</dbReference>
<dbReference type="InterPro" id="IPR022198">
    <property type="entry name" value="DUF3723"/>
</dbReference>
<dbReference type="Pfam" id="PF12520">
    <property type="entry name" value="DUF3723"/>
    <property type="match status" value="1"/>
</dbReference>
<evidence type="ECO:0000313" key="1">
    <source>
        <dbReference type="EMBL" id="KMP10240.1"/>
    </source>
</evidence>
<reference evidence="2" key="1">
    <citation type="journal article" date="2010" name="Genome Res.">
        <title>Population genomic sequencing of Coccidioides fungi reveals recent hybridization and transposon control.</title>
        <authorList>
            <person name="Neafsey D.E."/>
            <person name="Barker B.M."/>
            <person name="Sharpton T.J."/>
            <person name="Stajich J.E."/>
            <person name="Park D.J."/>
            <person name="Whiston E."/>
            <person name="Hung C.-Y."/>
            <person name="McMahan C."/>
            <person name="White J."/>
            <person name="Sykes S."/>
            <person name="Heiman D."/>
            <person name="Young S."/>
            <person name="Zeng Q."/>
            <person name="Abouelleil A."/>
            <person name="Aftuck L."/>
            <person name="Bessette D."/>
            <person name="Brown A."/>
            <person name="FitzGerald M."/>
            <person name="Lui A."/>
            <person name="Macdonald J.P."/>
            <person name="Priest M."/>
            <person name="Orbach M.J."/>
            <person name="Galgiani J.N."/>
            <person name="Kirkland T.N."/>
            <person name="Cole G.T."/>
            <person name="Birren B.W."/>
            <person name="Henn M.R."/>
            <person name="Taylor J.W."/>
            <person name="Rounsley S.D."/>
        </authorList>
    </citation>
    <scope>NUCLEOTIDE SEQUENCE [LARGE SCALE GENOMIC DNA]</scope>
    <source>
        <strain evidence="2">RMSCC 2394</strain>
    </source>
</reference>
<dbReference type="STRING" id="404692.A0A0J6YR08"/>
<gene>
    <name evidence="1" type="ORF">CIRG_09921</name>
</gene>
<name>A0A0J6YR08_COCIT</name>